<dbReference type="NCBIfam" id="TIGR01865">
    <property type="entry name" value="cas_Csn1"/>
    <property type="match status" value="1"/>
</dbReference>
<dbReference type="PATRIC" id="fig|1432562.3.peg.2623"/>
<dbReference type="EMBL" id="LAYZ01000026">
    <property type="protein sequence ID" value="KKK32965.1"/>
    <property type="molecule type" value="Genomic_DNA"/>
</dbReference>
<dbReference type="InterPro" id="IPR028629">
    <property type="entry name" value="Cas9"/>
</dbReference>
<keyword evidence="4" id="KW-1185">Reference proteome</keyword>
<feature type="region of interest" description="Disordered" evidence="2">
    <location>
        <begin position="166"/>
        <end position="201"/>
    </location>
</feature>
<reference evidence="3 4" key="1">
    <citation type="submission" date="2015-04" db="EMBL/GenBank/DDBJ databases">
        <title>Taxonomic description and genome sequence of Salinicoccus sediminis sp. nov., a novel hyper halotolerant bacterium isolated from marine sediment.</title>
        <authorList>
            <person name="Mathan Kumar R."/>
            <person name="Kaur G."/>
            <person name="Kumar N."/>
            <person name="Kumar A."/>
            <person name="Singh N.K."/>
            <person name="Kaur N."/>
            <person name="Mayilraj S."/>
        </authorList>
    </citation>
    <scope>NUCLEOTIDE SEQUENCE [LARGE SCALE GENOMIC DNA]</scope>
    <source>
        <strain evidence="3 4">SV-16</strain>
    </source>
</reference>
<dbReference type="AlphaFoldDB" id="A0A0M2SK62"/>
<name>A0A0M2SK62_9STAP</name>
<keyword evidence="1" id="KW-0175">Coiled coil</keyword>
<evidence type="ECO:0000256" key="1">
    <source>
        <dbReference type="SAM" id="Coils"/>
    </source>
</evidence>
<comment type="caution">
    <text evidence="3">The sequence shown here is derived from an EMBL/GenBank/DDBJ whole genome shotgun (WGS) entry which is preliminary data.</text>
</comment>
<dbReference type="Proteomes" id="UP000034287">
    <property type="component" value="Unassembled WGS sequence"/>
</dbReference>
<feature type="compositionally biased region" description="Basic residues" evidence="2">
    <location>
        <begin position="179"/>
        <end position="192"/>
    </location>
</feature>
<evidence type="ECO:0000313" key="4">
    <source>
        <dbReference type="Proteomes" id="UP000034287"/>
    </source>
</evidence>
<accession>A0A0M2SK62</accession>
<gene>
    <name evidence="3" type="ORF">WN59_13065</name>
</gene>
<feature type="coiled-coil region" evidence="1">
    <location>
        <begin position="132"/>
        <end position="159"/>
    </location>
</feature>
<evidence type="ECO:0000313" key="3">
    <source>
        <dbReference type="EMBL" id="KKK32965.1"/>
    </source>
</evidence>
<organism evidence="3 4">
    <name type="scientific">Salinicoccus sediminis</name>
    <dbReference type="NCBI Taxonomy" id="1432562"/>
    <lineage>
        <taxon>Bacteria</taxon>
        <taxon>Bacillati</taxon>
        <taxon>Bacillota</taxon>
        <taxon>Bacilli</taxon>
        <taxon>Bacillales</taxon>
        <taxon>Staphylococcaceae</taxon>
        <taxon>Salinicoccus</taxon>
    </lineage>
</organism>
<dbReference type="STRING" id="1432562.WN59_13065"/>
<protein>
    <submittedName>
        <fullName evidence="3">Uncharacterized protein</fullName>
    </submittedName>
</protein>
<dbReference type="RefSeq" id="WP_046580811.1">
    <property type="nucleotide sequence ID" value="NZ_LAYZ01000026.1"/>
</dbReference>
<dbReference type="Gene3D" id="3.30.420.10">
    <property type="entry name" value="Ribonuclease H-like superfamily/Ribonuclease H"/>
    <property type="match status" value="1"/>
</dbReference>
<proteinExistence type="predicted"/>
<dbReference type="GO" id="GO:0003676">
    <property type="term" value="F:nucleic acid binding"/>
    <property type="evidence" value="ECO:0007669"/>
    <property type="project" value="InterPro"/>
</dbReference>
<dbReference type="GO" id="GO:0004519">
    <property type="term" value="F:endonuclease activity"/>
    <property type="evidence" value="ECO:0007669"/>
    <property type="project" value="InterPro"/>
</dbReference>
<sequence length="201" mass="22982">MKEEKDYILGLDIGIASVGYGIIDYNSRDIISAGTNIFKEANVENNEGRRAKRGSRRLKRRKIHRLDRIKHLLEEYRMIDKANIPTSTNPYQIRVKGLSEKLGKDELAISLLHLAKRRGIHNVEAVDEGDDKGSELSTKEQLRKNAEQLETKYICELQLERLQSKKKYGGRRTGSGRKITLKKQKSCSRLRKSSTGLMNSL</sequence>
<dbReference type="InterPro" id="IPR036397">
    <property type="entry name" value="RNaseH_sf"/>
</dbReference>
<evidence type="ECO:0000256" key="2">
    <source>
        <dbReference type="SAM" id="MobiDB-lite"/>
    </source>
</evidence>